<dbReference type="Pfam" id="PF00196">
    <property type="entry name" value="GerE"/>
    <property type="match status" value="1"/>
</dbReference>
<dbReference type="Gene3D" id="1.10.10.10">
    <property type="entry name" value="Winged helix-like DNA-binding domain superfamily/Winged helix DNA-binding domain"/>
    <property type="match status" value="1"/>
</dbReference>
<evidence type="ECO:0000259" key="4">
    <source>
        <dbReference type="PROSITE" id="PS50043"/>
    </source>
</evidence>
<keyword evidence="6" id="KW-1185">Reference proteome</keyword>
<proteinExistence type="predicted"/>
<keyword evidence="1" id="KW-0547">Nucleotide-binding</keyword>
<dbReference type="InterPro" id="IPR016032">
    <property type="entry name" value="Sig_transdc_resp-reg_C-effctor"/>
</dbReference>
<dbReference type="InterPro" id="IPR036388">
    <property type="entry name" value="WH-like_DNA-bd_sf"/>
</dbReference>
<feature type="domain" description="HTH luxR-type" evidence="4">
    <location>
        <begin position="927"/>
        <end position="993"/>
    </location>
</feature>
<dbReference type="SMART" id="SM00421">
    <property type="entry name" value="HTH_LUXR"/>
    <property type="match status" value="1"/>
</dbReference>
<dbReference type="CDD" id="cd06170">
    <property type="entry name" value="LuxR_C_like"/>
    <property type="match status" value="1"/>
</dbReference>
<dbReference type="EMBL" id="BAAATR010000011">
    <property type="protein sequence ID" value="GAA2246207.1"/>
    <property type="molecule type" value="Genomic_DNA"/>
</dbReference>
<organism evidence="5 6">
    <name type="scientific">Kitasatospora cystarginea</name>
    <dbReference type="NCBI Taxonomy" id="58350"/>
    <lineage>
        <taxon>Bacteria</taxon>
        <taxon>Bacillati</taxon>
        <taxon>Actinomycetota</taxon>
        <taxon>Actinomycetes</taxon>
        <taxon>Kitasatosporales</taxon>
        <taxon>Streptomycetaceae</taxon>
        <taxon>Kitasatospora</taxon>
    </lineage>
</organism>
<evidence type="ECO:0000256" key="3">
    <source>
        <dbReference type="SAM" id="MobiDB-lite"/>
    </source>
</evidence>
<gene>
    <name evidence="5" type="ORF">GCM10010430_30240</name>
</gene>
<evidence type="ECO:0000256" key="1">
    <source>
        <dbReference type="ARBA" id="ARBA00022741"/>
    </source>
</evidence>
<reference evidence="5 6" key="1">
    <citation type="journal article" date="2019" name="Int. J. Syst. Evol. Microbiol.">
        <title>The Global Catalogue of Microorganisms (GCM) 10K type strain sequencing project: providing services to taxonomists for standard genome sequencing and annotation.</title>
        <authorList>
            <consortium name="The Broad Institute Genomics Platform"/>
            <consortium name="The Broad Institute Genome Sequencing Center for Infectious Disease"/>
            <person name="Wu L."/>
            <person name="Ma J."/>
        </authorList>
    </citation>
    <scope>NUCLEOTIDE SEQUENCE [LARGE SCALE GENOMIC DNA]</scope>
    <source>
        <strain evidence="5 6">JCM 7356</strain>
    </source>
</reference>
<protein>
    <submittedName>
        <fullName evidence="5">LuxR family transcriptional regulator</fullName>
    </submittedName>
</protein>
<dbReference type="PROSITE" id="PS50043">
    <property type="entry name" value="HTH_LUXR_2"/>
    <property type="match status" value="1"/>
</dbReference>
<dbReference type="InterPro" id="IPR000792">
    <property type="entry name" value="Tscrpt_reg_LuxR_C"/>
</dbReference>
<dbReference type="PANTHER" id="PTHR16305:SF35">
    <property type="entry name" value="TRANSCRIPTIONAL ACTIVATOR DOMAIN"/>
    <property type="match status" value="1"/>
</dbReference>
<dbReference type="InterPro" id="IPR027417">
    <property type="entry name" value="P-loop_NTPase"/>
</dbReference>
<name>A0ABN3E1M3_9ACTN</name>
<dbReference type="InterPro" id="IPR041664">
    <property type="entry name" value="AAA_16"/>
</dbReference>
<dbReference type="InterPro" id="IPR011990">
    <property type="entry name" value="TPR-like_helical_dom_sf"/>
</dbReference>
<dbReference type="SUPFAM" id="SSF48452">
    <property type="entry name" value="TPR-like"/>
    <property type="match status" value="1"/>
</dbReference>
<keyword evidence="2" id="KW-0067">ATP-binding</keyword>
<evidence type="ECO:0000256" key="2">
    <source>
        <dbReference type="ARBA" id="ARBA00022840"/>
    </source>
</evidence>
<dbReference type="PANTHER" id="PTHR16305">
    <property type="entry name" value="TESTICULAR SOLUBLE ADENYLYL CYCLASE"/>
    <property type="match status" value="1"/>
</dbReference>
<dbReference type="Proteomes" id="UP001500305">
    <property type="component" value="Unassembled WGS sequence"/>
</dbReference>
<dbReference type="SUPFAM" id="SSF52540">
    <property type="entry name" value="P-loop containing nucleoside triphosphate hydrolases"/>
    <property type="match status" value="1"/>
</dbReference>
<sequence>MLFGRAEEQAAIGRLLDGARAGRSGVLVLRGEPGIGKSALLDHAERVALAGSGPGPGGADGGAAGATGPGVPGPGEAGEGAAGPDPWYEDEFGAGGPGPANGQPPFRVVRATGVEYEAELPFAGLSLLLAPGLDRLAALPAPQRRALEAAFGLTDRPAGPSGASSGPAAPAADRLLAGLATLALLAELAASGPLLCLVDDAQWLDRASAEALLLAARRLGNEGVVLLFAARDGEGSFPAPGLPELPLAALSPAAASALLAALPPGRDLDRGSVDAQDTARIAAVHRRVLAEARGNPLALTELPAALAAEQSSAVGAVPLTSRLQLAFHGQVSRLPAATQTLLLVAAAEETGDLRVVLSAAAALGAGPESLPPAERPGLLRLSADERLVFRHPLIRAAIMQRAPLTQRLAAHRAIGEALDEGDRRTWHLALAATGPDAGLADALERTALRAGARGGPSGAASAYERAARLTPDRFTAVRRLVLAAESATDAGELDRAAALAERALARTDGLPHLDGRGRPLAVALLEHIRATAQFWRGAYPAAYELLMAAATSEIEATHTARMLFQAFHAAWYLGEEQLAAVLDRLAALELPIGDPAEPPARYLLAAALPVVGGLAPELPPVDETVAAARRAGADAVRDLVQVCGATLILGRDEETYRLAAALVAEARAEGAVGQLPTLLYFLAEAELFHGRHRDAEVTATEGLALAADTGQRQWVSQLRSLLAYLAALAGADGPCTELAAAALDGPGSAPAAGYPWAQWASGLLDLGQGRAGLAADRLERLAGGRFRHHVSATRAVPDLVEAVVRLGEPERAAEPYERFARWAAVTGRPWAQALVLRCQALLAPPELAESAYRSALELHQRDHRPFEQARTALLFGEWLRRERRRTEARSWLTTALESFEQLGAAPWADRARAELTATGSTAPAGQAAGPLAALTPQELQIVRLAAQGLTNRDIAAQLFLSPRTVGHHLYKAYPKLGVASRAELSDLDGVLTGT</sequence>
<accession>A0ABN3E1M3</accession>
<comment type="caution">
    <text evidence="5">The sequence shown here is derived from an EMBL/GenBank/DDBJ whole genome shotgun (WGS) entry which is preliminary data.</text>
</comment>
<dbReference type="PRINTS" id="PR00038">
    <property type="entry name" value="HTHLUXR"/>
</dbReference>
<dbReference type="RefSeq" id="WP_344636876.1">
    <property type="nucleotide sequence ID" value="NZ_BAAATR010000011.1"/>
</dbReference>
<evidence type="ECO:0000313" key="6">
    <source>
        <dbReference type="Proteomes" id="UP001500305"/>
    </source>
</evidence>
<feature type="region of interest" description="Disordered" evidence="3">
    <location>
        <begin position="51"/>
        <end position="104"/>
    </location>
</feature>
<dbReference type="SUPFAM" id="SSF46894">
    <property type="entry name" value="C-terminal effector domain of the bipartite response regulators"/>
    <property type="match status" value="1"/>
</dbReference>
<dbReference type="Pfam" id="PF13191">
    <property type="entry name" value="AAA_16"/>
    <property type="match status" value="1"/>
</dbReference>
<feature type="compositionally biased region" description="Gly residues" evidence="3">
    <location>
        <begin position="52"/>
        <end position="81"/>
    </location>
</feature>
<evidence type="ECO:0000313" key="5">
    <source>
        <dbReference type="EMBL" id="GAA2246207.1"/>
    </source>
</evidence>